<dbReference type="NCBIfam" id="TIGR02745">
    <property type="entry name" value="ccoG_rdxA_fixG"/>
    <property type="match status" value="1"/>
</dbReference>
<dbReference type="SUPFAM" id="SSF54862">
    <property type="entry name" value="4Fe-4S ferredoxins"/>
    <property type="match status" value="1"/>
</dbReference>
<evidence type="ECO:0000256" key="1">
    <source>
        <dbReference type="ARBA" id="ARBA00022448"/>
    </source>
</evidence>
<evidence type="ECO:0000256" key="5">
    <source>
        <dbReference type="ARBA" id="ARBA00023004"/>
    </source>
</evidence>
<keyword evidence="7" id="KW-0812">Transmembrane</keyword>
<name>A0A381R450_9ZZZZ</name>
<keyword evidence="5" id="KW-0408">Iron</keyword>
<keyword evidence="4" id="KW-0249">Electron transport</keyword>
<dbReference type="Gene3D" id="2.60.40.10">
    <property type="entry name" value="Immunoglobulins"/>
    <property type="match status" value="1"/>
</dbReference>
<gene>
    <name evidence="9" type="ORF">METZ01_LOCUS38453</name>
</gene>
<feature type="transmembrane region" description="Helical" evidence="7">
    <location>
        <begin position="190"/>
        <end position="208"/>
    </location>
</feature>
<dbReference type="InterPro" id="IPR051684">
    <property type="entry name" value="Electron_Trans/Redox"/>
</dbReference>
<evidence type="ECO:0000256" key="4">
    <source>
        <dbReference type="ARBA" id="ARBA00022982"/>
    </source>
</evidence>
<evidence type="ECO:0000256" key="6">
    <source>
        <dbReference type="ARBA" id="ARBA00023014"/>
    </source>
</evidence>
<evidence type="ECO:0000256" key="2">
    <source>
        <dbReference type="ARBA" id="ARBA00022485"/>
    </source>
</evidence>
<proteinExistence type="predicted"/>
<feature type="transmembrane region" description="Helical" evidence="7">
    <location>
        <begin position="28"/>
        <end position="46"/>
    </location>
</feature>
<dbReference type="InterPro" id="IPR032879">
    <property type="entry name" value="FixG_C"/>
</dbReference>
<dbReference type="AlphaFoldDB" id="A0A381R450"/>
<organism evidence="9">
    <name type="scientific">marine metagenome</name>
    <dbReference type="NCBI Taxonomy" id="408172"/>
    <lineage>
        <taxon>unclassified sequences</taxon>
        <taxon>metagenomes</taxon>
        <taxon>ecological metagenomes</taxon>
    </lineage>
</organism>
<dbReference type="PROSITE" id="PS51379">
    <property type="entry name" value="4FE4S_FER_2"/>
    <property type="match status" value="1"/>
</dbReference>
<sequence>MPSDNKIKLFEKQQKIYPKRVWGKYRKIKWLIMFITLGIYYFAPWIRWDRGLNAPDQAILLDIPNSRGYFFFIEIWPQEVYYITGLLIIAAVGLFLVTSLFGRAWCGYICPQTVWTDLFVWVERIFQGDRQKRMQLDQSSFSFNKFWRKLATHLTWIFIGLITGGAWVFYYNDAPTLMSQILNFDVPWSVTGWIVALTGSTYLLAGFGREQVCNYMCPYARFQSAMFDEESLIICYDEFRGEPRSAYKKGASWEGRGHCVDCKICVHVCPAGIDIRNGLQMECIACGMCIDACNNVMDKLSLPHGLVRYDTELKHKLREKHIEESVHILRKRTTYYISILLIATTIMLYGLASRSPIELHVLHDRNPMFVQLTAHKIRNGYDIKILNKTHEDKSYALSVSGLDKVEIRVAGAGIMRIDNLKVFADSVGHFRVFLTSYRQKKLRQNFTFYVEDVKTKIKKQKDSIFVSGTE</sequence>
<dbReference type="EMBL" id="UINC01001642">
    <property type="protein sequence ID" value="SUZ85599.1"/>
    <property type="molecule type" value="Genomic_DNA"/>
</dbReference>
<dbReference type="PANTHER" id="PTHR30176">
    <property type="entry name" value="FERREDOXIN-TYPE PROTEIN NAPH"/>
    <property type="match status" value="1"/>
</dbReference>
<feature type="transmembrane region" description="Helical" evidence="7">
    <location>
        <begin position="150"/>
        <end position="170"/>
    </location>
</feature>
<evidence type="ECO:0000256" key="7">
    <source>
        <dbReference type="SAM" id="Phobius"/>
    </source>
</evidence>
<evidence type="ECO:0000313" key="9">
    <source>
        <dbReference type="EMBL" id="SUZ85599.1"/>
    </source>
</evidence>
<reference evidence="9" key="1">
    <citation type="submission" date="2018-05" db="EMBL/GenBank/DDBJ databases">
        <authorList>
            <person name="Lanie J.A."/>
            <person name="Ng W.-L."/>
            <person name="Kazmierczak K.M."/>
            <person name="Andrzejewski T.M."/>
            <person name="Davidsen T.M."/>
            <person name="Wayne K.J."/>
            <person name="Tettelin H."/>
            <person name="Glass J.I."/>
            <person name="Rusch D."/>
            <person name="Podicherti R."/>
            <person name="Tsui H.-C.T."/>
            <person name="Winkler M.E."/>
        </authorList>
    </citation>
    <scope>NUCLEOTIDE SEQUENCE</scope>
</reference>
<dbReference type="GO" id="GO:0051539">
    <property type="term" value="F:4 iron, 4 sulfur cluster binding"/>
    <property type="evidence" value="ECO:0007669"/>
    <property type="project" value="UniProtKB-KW"/>
</dbReference>
<dbReference type="InterPro" id="IPR014116">
    <property type="entry name" value="Cyt_c_oxidase_cbb3_FixG"/>
</dbReference>
<dbReference type="GO" id="GO:0005886">
    <property type="term" value="C:plasma membrane"/>
    <property type="evidence" value="ECO:0007669"/>
    <property type="project" value="TreeGrafter"/>
</dbReference>
<keyword evidence="2" id="KW-0004">4Fe-4S</keyword>
<keyword evidence="3" id="KW-0479">Metal-binding</keyword>
<dbReference type="Pfam" id="PF12801">
    <property type="entry name" value="Fer4_5"/>
    <property type="match status" value="1"/>
</dbReference>
<accession>A0A381R450</accession>
<keyword evidence="1" id="KW-0813">Transport</keyword>
<keyword evidence="7" id="KW-1133">Transmembrane helix</keyword>
<dbReference type="PANTHER" id="PTHR30176:SF3">
    <property type="entry name" value="FERREDOXIN-TYPE PROTEIN NAPH"/>
    <property type="match status" value="1"/>
</dbReference>
<feature type="domain" description="4Fe-4S ferredoxin-type" evidence="8">
    <location>
        <begin position="249"/>
        <end position="278"/>
    </location>
</feature>
<dbReference type="Pfam" id="PF13746">
    <property type="entry name" value="Fer4_18"/>
    <property type="match status" value="1"/>
</dbReference>
<dbReference type="PROSITE" id="PS00198">
    <property type="entry name" value="4FE4S_FER_1"/>
    <property type="match status" value="1"/>
</dbReference>
<feature type="transmembrane region" description="Helical" evidence="7">
    <location>
        <begin position="80"/>
        <end position="101"/>
    </location>
</feature>
<dbReference type="InterPro" id="IPR013783">
    <property type="entry name" value="Ig-like_fold"/>
</dbReference>
<dbReference type="GO" id="GO:0046872">
    <property type="term" value="F:metal ion binding"/>
    <property type="evidence" value="ECO:0007669"/>
    <property type="project" value="UniProtKB-KW"/>
</dbReference>
<dbReference type="InterPro" id="IPR017900">
    <property type="entry name" value="4Fe4S_Fe_S_CS"/>
</dbReference>
<keyword evidence="7" id="KW-0472">Membrane</keyword>
<dbReference type="InterPro" id="IPR017896">
    <property type="entry name" value="4Fe4S_Fe-S-bd"/>
</dbReference>
<evidence type="ECO:0000256" key="3">
    <source>
        <dbReference type="ARBA" id="ARBA00022723"/>
    </source>
</evidence>
<protein>
    <recommendedName>
        <fullName evidence="8">4Fe-4S ferredoxin-type domain-containing protein</fullName>
    </recommendedName>
</protein>
<feature type="transmembrane region" description="Helical" evidence="7">
    <location>
        <begin position="334"/>
        <end position="352"/>
    </location>
</feature>
<evidence type="ECO:0000259" key="8">
    <source>
        <dbReference type="PROSITE" id="PS51379"/>
    </source>
</evidence>
<keyword evidence="6" id="KW-0411">Iron-sulfur</keyword>
<dbReference type="Pfam" id="PF11614">
    <property type="entry name" value="FixG_C"/>
    <property type="match status" value="1"/>
</dbReference>